<reference evidence="3 4" key="1">
    <citation type="journal article" date="2023" name="Sci. Data">
        <title>Genome assembly of the Korean intertidal mud-creeper Batillaria attramentaria.</title>
        <authorList>
            <person name="Patra A.K."/>
            <person name="Ho P.T."/>
            <person name="Jun S."/>
            <person name="Lee S.J."/>
            <person name="Kim Y."/>
            <person name="Won Y.J."/>
        </authorList>
    </citation>
    <scope>NUCLEOTIDE SEQUENCE [LARGE SCALE GENOMIC DNA]</scope>
    <source>
        <strain evidence="3">Wonlab-2016</strain>
    </source>
</reference>
<name>A0ABD0LSE5_9CAEN</name>
<keyword evidence="4" id="KW-1185">Reference proteome</keyword>
<dbReference type="InterPro" id="IPR035897">
    <property type="entry name" value="Toll_tir_struct_dom_sf"/>
</dbReference>
<feature type="region of interest" description="Disordered" evidence="1">
    <location>
        <begin position="578"/>
        <end position="656"/>
    </location>
</feature>
<feature type="compositionally biased region" description="Pro residues" evidence="1">
    <location>
        <begin position="425"/>
        <end position="440"/>
    </location>
</feature>
<proteinExistence type="predicted"/>
<organism evidence="3 4">
    <name type="scientific">Batillaria attramentaria</name>
    <dbReference type="NCBI Taxonomy" id="370345"/>
    <lineage>
        <taxon>Eukaryota</taxon>
        <taxon>Metazoa</taxon>
        <taxon>Spiralia</taxon>
        <taxon>Lophotrochozoa</taxon>
        <taxon>Mollusca</taxon>
        <taxon>Gastropoda</taxon>
        <taxon>Caenogastropoda</taxon>
        <taxon>Sorbeoconcha</taxon>
        <taxon>Cerithioidea</taxon>
        <taxon>Batillariidae</taxon>
        <taxon>Batillaria</taxon>
    </lineage>
</organism>
<evidence type="ECO:0000256" key="1">
    <source>
        <dbReference type="SAM" id="MobiDB-lite"/>
    </source>
</evidence>
<evidence type="ECO:0000313" key="3">
    <source>
        <dbReference type="EMBL" id="KAK7502504.1"/>
    </source>
</evidence>
<accession>A0ABD0LSE5</accession>
<feature type="compositionally biased region" description="Polar residues" evidence="1">
    <location>
        <begin position="460"/>
        <end position="502"/>
    </location>
</feature>
<dbReference type="InterPro" id="IPR052446">
    <property type="entry name" value="B-cell_PI3K-Signaling_Adptrs"/>
</dbReference>
<dbReference type="AlphaFoldDB" id="A0ABD0LSE5"/>
<evidence type="ECO:0000259" key="2">
    <source>
        <dbReference type="SMART" id="SM01282"/>
    </source>
</evidence>
<dbReference type="Pfam" id="PF14545">
    <property type="entry name" value="DBB"/>
    <property type="match status" value="1"/>
</dbReference>
<dbReference type="PANTHER" id="PTHR16267:SF11">
    <property type="entry name" value="STUMPS, ISOFORM E"/>
    <property type="match status" value="1"/>
</dbReference>
<dbReference type="Proteomes" id="UP001519460">
    <property type="component" value="Unassembled WGS sequence"/>
</dbReference>
<protein>
    <recommendedName>
        <fullName evidence="2">DBB domain-containing protein</fullName>
    </recommendedName>
</protein>
<gene>
    <name evidence="3" type="ORF">BaRGS_00006457</name>
</gene>
<feature type="compositionally biased region" description="Low complexity" evidence="1">
    <location>
        <begin position="617"/>
        <end position="639"/>
    </location>
</feature>
<dbReference type="PANTHER" id="PTHR16267">
    <property type="entry name" value="BANK1/PIK3AP1 FAMILY MEMBER"/>
    <property type="match status" value="1"/>
</dbReference>
<evidence type="ECO:0000313" key="4">
    <source>
        <dbReference type="Proteomes" id="UP001519460"/>
    </source>
</evidence>
<feature type="region of interest" description="Disordered" evidence="1">
    <location>
        <begin position="403"/>
        <end position="539"/>
    </location>
</feature>
<comment type="caution">
    <text evidence="3">The sequence shown here is derived from an EMBL/GenBank/DDBJ whole genome shotgun (WGS) entry which is preliminary data.</text>
</comment>
<dbReference type="InterPro" id="IPR017893">
    <property type="entry name" value="DBB_domain"/>
</dbReference>
<feature type="region of interest" description="Disordered" evidence="1">
    <location>
        <begin position="150"/>
        <end position="178"/>
    </location>
</feature>
<feature type="domain" description="DBB" evidence="2">
    <location>
        <begin position="180"/>
        <end position="302"/>
    </location>
</feature>
<feature type="compositionally biased region" description="Basic and acidic residues" evidence="1">
    <location>
        <begin position="581"/>
        <end position="595"/>
    </location>
</feature>
<dbReference type="Gene3D" id="3.40.50.10140">
    <property type="entry name" value="Toll/interleukin-1 receptor homology (TIR) domain"/>
    <property type="match status" value="1"/>
</dbReference>
<dbReference type="SMART" id="SM01282">
    <property type="entry name" value="DBB"/>
    <property type="match status" value="1"/>
</dbReference>
<sequence length="691" mass="76022">MTSPSDLMLLQTSDGAAWGSYLSQKLDAFSKVTHRSLLLDEQEYENPPEVTKACRESTVVLLLATPGLLDYMTDKAGWFSKTLQEVSSTSAIVVILLLEKDDVDEVTGNTYNTSNWKYFDPGYHEPDVRKMVADVLDVLEECLRDKRKKAEAEGAGKVTAGKPRSGKDPPRTKSKSRGSVELIPHTIYQTNEKVAVVFAEETKGEVTLKIDGTENQPQLKRINPFVFTFHAPELPPGQHSVTTFVDGKKHKRLQLVYHSVDVASFTSPNYLCQCLNVPDKQALDQRLHDAFTASVPADKALETVFQLLPDSEPTEIRHRSSDVYPTLLHYAAAQGLSEFCSALMECPGSSRAFRVLNKDGHDPADMALENDFQELADYINDFMDLLTANEIYGRYMVMNPLEGAAPGDDEDPYDTVNVARGQTLPVPPADTRPPPPPPGSPTTGVRADRPPQPPPRIRSKSSSVPSAKPQRTNSERFASSLPTLMENPSSRTQSLGRGTDSSAMLAHSDPSQPANPATFMGMKAGQTLPPELPKEAMGSRGQSELLDIYAMVKSGEINTNEAEMFFNSWRERYGRRSTASFKDKQDPVLQRESRRGGLHKVYSRAGSAGSLLPGRESTASNSSTGSSSSSRDSGWSQGSRESSMSTMTHVHDDSETDVRNACKADLERFNETELLKHKTKPCDQLATVERG</sequence>
<dbReference type="EMBL" id="JACVVK020000026">
    <property type="protein sequence ID" value="KAK7502504.1"/>
    <property type="molecule type" value="Genomic_DNA"/>
</dbReference>